<evidence type="ECO:0000313" key="2">
    <source>
        <dbReference type="Proteomes" id="UP000308760"/>
    </source>
</evidence>
<protein>
    <recommendedName>
        <fullName evidence="3">Nucleotidyltransferase family protein</fullName>
    </recommendedName>
</protein>
<dbReference type="AlphaFoldDB" id="A0A4S8Q7C8"/>
<gene>
    <name evidence="1" type="ORF">FAB82_19525</name>
</gene>
<dbReference type="Proteomes" id="UP000308760">
    <property type="component" value="Unassembled WGS sequence"/>
</dbReference>
<dbReference type="RefSeq" id="WP_136536207.1">
    <property type="nucleotide sequence ID" value="NZ_STGY01000067.1"/>
</dbReference>
<accession>A0A4S8Q7C8</accession>
<organism evidence="1 2">
    <name type="scientific">Glycomyces buryatensis</name>
    <dbReference type="NCBI Taxonomy" id="2570927"/>
    <lineage>
        <taxon>Bacteria</taxon>
        <taxon>Bacillati</taxon>
        <taxon>Actinomycetota</taxon>
        <taxon>Actinomycetes</taxon>
        <taxon>Glycomycetales</taxon>
        <taxon>Glycomycetaceae</taxon>
        <taxon>Glycomyces</taxon>
    </lineage>
</organism>
<dbReference type="Gene3D" id="3.30.460.40">
    <property type="match status" value="1"/>
</dbReference>
<proteinExistence type="predicted"/>
<dbReference type="OrthoDB" id="5192884at2"/>
<dbReference type="InterPro" id="IPR043519">
    <property type="entry name" value="NT_sf"/>
</dbReference>
<evidence type="ECO:0000313" key="1">
    <source>
        <dbReference type="EMBL" id="THV38622.1"/>
    </source>
</evidence>
<evidence type="ECO:0008006" key="3">
    <source>
        <dbReference type="Google" id="ProtNLM"/>
    </source>
</evidence>
<reference evidence="1 2" key="2">
    <citation type="submission" date="2019-05" db="EMBL/GenBank/DDBJ databases">
        <title>Glycomyces buryatensis sp. nov.</title>
        <authorList>
            <person name="Nikitina E."/>
        </authorList>
    </citation>
    <scope>NUCLEOTIDE SEQUENCE [LARGE SCALE GENOMIC DNA]</scope>
    <source>
        <strain evidence="1 2">18</strain>
    </source>
</reference>
<comment type="caution">
    <text evidence="1">The sequence shown here is derived from an EMBL/GenBank/DDBJ whole genome shotgun (WGS) entry which is preliminary data.</text>
</comment>
<sequence length="170" mass="19117">MAVDRSAAYDGVLLYKLVWRLVRDHRFDPNDFVLVGSARLWLEGIVGRLADIDIVARNETWERAQKIAHNYLHNGTYSGENTGAPVVQLYGKRIDVCPSWVGDRFDADELIDHADVISGLRHMSVADVVAYKRKLGRPKDRQDLARIRSRTAGLAITELPDRRPALSVPG</sequence>
<dbReference type="SUPFAM" id="SSF81301">
    <property type="entry name" value="Nucleotidyltransferase"/>
    <property type="match status" value="1"/>
</dbReference>
<dbReference type="EMBL" id="STGY01000067">
    <property type="protein sequence ID" value="THV38622.1"/>
    <property type="molecule type" value="Genomic_DNA"/>
</dbReference>
<reference evidence="2" key="1">
    <citation type="submission" date="2019-04" db="EMBL/GenBank/DDBJ databases">
        <title>Nocardioides xinjiangensis sp. nov.</title>
        <authorList>
            <person name="Liu S."/>
        </authorList>
    </citation>
    <scope>NUCLEOTIDE SEQUENCE [LARGE SCALE GENOMIC DNA]</scope>
    <source>
        <strain evidence="2">18</strain>
    </source>
</reference>
<name>A0A4S8Q7C8_9ACTN</name>
<keyword evidence="2" id="KW-1185">Reference proteome</keyword>